<dbReference type="EMBL" id="CAEZSR010000366">
    <property type="protein sequence ID" value="CAB4603498.1"/>
    <property type="molecule type" value="Genomic_DNA"/>
</dbReference>
<keyword evidence="1" id="KW-0472">Membrane</keyword>
<feature type="transmembrane region" description="Helical" evidence="1">
    <location>
        <begin position="59"/>
        <end position="78"/>
    </location>
</feature>
<dbReference type="GO" id="GO:0080120">
    <property type="term" value="P:CAAX-box protein maturation"/>
    <property type="evidence" value="ECO:0007669"/>
    <property type="project" value="UniProtKB-ARBA"/>
</dbReference>
<protein>
    <submittedName>
        <fullName evidence="3">Unannotated protein</fullName>
    </submittedName>
</protein>
<proteinExistence type="predicted"/>
<feature type="transmembrane region" description="Helical" evidence="1">
    <location>
        <begin position="20"/>
        <end position="39"/>
    </location>
</feature>
<keyword evidence="1" id="KW-1133">Transmembrane helix</keyword>
<feature type="transmembrane region" description="Helical" evidence="1">
    <location>
        <begin position="99"/>
        <end position="119"/>
    </location>
</feature>
<accession>A0A6J6H436</accession>
<dbReference type="GO" id="GO:0004175">
    <property type="term" value="F:endopeptidase activity"/>
    <property type="evidence" value="ECO:0007669"/>
    <property type="project" value="UniProtKB-ARBA"/>
</dbReference>
<gene>
    <name evidence="3" type="ORF">UFOPK1493_04494</name>
</gene>
<dbReference type="Pfam" id="PF02517">
    <property type="entry name" value="Rce1-like"/>
    <property type="match status" value="1"/>
</dbReference>
<organism evidence="3">
    <name type="scientific">freshwater metagenome</name>
    <dbReference type="NCBI Taxonomy" id="449393"/>
    <lineage>
        <taxon>unclassified sequences</taxon>
        <taxon>metagenomes</taxon>
        <taxon>ecological metagenomes</taxon>
    </lineage>
</organism>
<feature type="transmembrane region" description="Helical" evidence="1">
    <location>
        <begin position="160"/>
        <end position="179"/>
    </location>
</feature>
<name>A0A6J6H436_9ZZZZ</name>
<feature type="transmembrane region" description="Helical" evidence="1">
    <location>
        <begin position="125"/>
        <end position="148"/>
    </location>
</feature>
<dbReference type="AlphaFoldDB" id="A0A6J6H436"/>
<sequence>MGARTTIGTRAAGPATPATWPLLIGWFVVHTVVWISLVRLLPGDAFVEYDDLGLLGTPWIRQFVVPLLIVLALQIVFVTRLGWWREVLGEPRSAPRWMWIPVAVVVLSAVAQLVANGVSDVPSSYWIGLVLTVALVGATEELTFRGILQAGGRWLSDERTAWLVSSALFGLFHLPNAVLGQSLGGSILQMIGTAVIGSAFYCLRRVSGSLVPCIVLHAAYDWVLIQANALG</sequence>
<reference evidence="3" key="1">
    <citation type="submission" date="2020-05" db="EMBL/GenBank/DDBJ databases">
        <authorList>
            <person name="Chiriac C."/>
            <person name="Salcher M."/>
            <person name="Ghai R."/>
            <person name="Kavagutti S V."/>
        </authorList>
    </citation>
    <scope>NUCLEOTIDE SEQUENCE</scope>
</reference>
<keyword evidence="1" id="KW-0812">Transmembrane</keyword>
<evidence type="ECO:0000313" key="3">
    <source>
        <dbReference type="EMBL" id="CAB4603498.1"/>
    </source>
</evidence>
<dbReference type="InterPro" id="IPR003675">
    <property type="entry name" value="Rce1/LyrA-like_dom"/>
</dbReference>
<evidence type="ECO:0000256" key="1">
    <source>
        <dbReference type="SAM" id="Phobius"/>
    </source>
</evidence>
<feature type="domain" description="CAAX prenyl protease 2/Lysostaphin resistance protein A-like" evidence="2">
    <location>
        <begin position="123"/>
        <end position="223"/>
    </location>
</feature>
<evidence type="ECO:0000259" key="2">
    <source>
        <dbReference type="Pfam" id="PF02517"/>
    </source>
</evidence>